<sequence>MDHVRLRQRLEILTRQMRRAAVAERRIGKPAGLALGLRNQFGDAARLQRRLDDQQQGLRCHQRDGLERLDRVIAQVGIDMRSNR</sequence>
<gene>
    <name evidence="1" type="ORF">SDC9_186761</name>
</gene>
<protein>
    <submittedName>
        <fullName evidence="1">Uncharacterized protein</fullName>
    </submittedName>
</protein>
<dbReference type="AlphaFoldDB" id="A0A645HV36"/>
<accession>A0A645HV36</accession>
<comment type="caution">
    <text evidence="1">The sequence shown here is derived from an EMBL/GenBank/DDBJ whole genome shotgun (WGS) entry which is preliminary data.</text>
</comment>
<name>A0A645HV36_9ZZZZ</name>
<organism evidence="1">
    <name type="scientific">bioreactor metagenome</name>
    <dbReference type="NCBI Taxonomy" id="1076179"/>
    <lineage>
        <taxon>unclassified sequences</taxon>
        <taxon>metagenomes</taxon>
        <taxon>ecological metagenomes</taxon>
    </lineage>
</organism>
<dbReference type="EMBL" id="VSSQ01094928">
    <property type="protein sequence ID" value="MPN39233.1"/>
    <property type="molecule type" value="Genomic_DNA"/>
</dbReference>
<evidence type="ECO:0000313" key="1">
    <source>
        <dbReference type="EMBL" id="MPN39233.1"/>
    </source>
</evidence>
<reference evidence="1" key="1">
    <citation type="submission" date="2019-08" db="EMBL/GenBank/DDBJ databases">
        <authorList>
            <person name="Kucharzyk K."/>
            <person name="Murdoch R.W."/>
            <person name="Higgins S."/>
            <person name="Loffler F."/>
        </authorList>
    </citation>
    <scope>NUCLEOTIDE SEQUENCE</scope>
</reference>
<proteinExistence type="predicted"/>